<dbReference type="EMBL" id="SOAU01000001">
    <property type="protein sequence ID" value="TDT16046.1"/>
    <property type="molecule type" value="Genomic_DNA"/>
</dbReference>
<evidence type="ECO:0000256" key="1">
    <source>
        <dbReference type="SAM" id="Phobius"/>
    </source>
</evidence>
<keyword evidence="1" id="KW-1133">Transmembrane helix</keyword>
<dbReference type="Proteomes" id="UP000294558">
    <property type="component" value="Unassembled WGS sequence"/>
</dbReference>
<feature type="transmembrane region" description="Helical" evidence="1">
    <location>
        <begin position="59"/>
        <end position="79"/>
    </location>
</feature>
<reference evidence="2 3" key="1">
    <citation type="submission" date="2019-03" db="EMBL/GenBank/DDBJ databases">
        <title>Sequencing the genomes of 1000 actinobacteria strains.</title>
        <authorList>
            <person name="Klenk H.-P."/>
        </authorList>
    </citation>
    <scope>NUCLEOTIDE SEQUENCE [LARGE SCALE GENOMIC DNA]</scope>
    <source>
        <strain evidence="2 3">DSM 18936</strain>
    </source>
</reference>
<evidence type="ECO:0000313" key="2">
    <source>
        <dbReference type="EMBL" id="TDT16046.1"/>
    </source>
</evidence>
<sequence length="150" mass="15770">MSPHSNADGVRTAPLTAGPRWYKKRIRTLGPLFGTIPMIVFGAISLLALGLFDGRTSGLVGLFAGAIAAPGLLVAGAPFGDESVYPLAILASVPFWLLLGFVAAWRATRRPIASWSDYTRELMYLTLAVAVGVSIALVVSSQVVGESLVL</sequence>
<dbReference type="AlphaFoldDB" id="A0A4R7I0I2"/>
<name>A0A4R7I0I2_9ACTN</name>
<feature type="transmembrane region" description="Helical" evidence="1">
    <location>
        <begin position="29"/>
        <end position="52"/>
    </location>
</feature>
<feature type="transmembrane region" description="Helical" evidence="1">
    <location>
        <begin position="85"/>
        <end position="104"/>
    </location>
</feature>
<accession>A0A4R7I0I2</accession>
<keyword evidence="1" id="KW-0812">Transmembrane</keyword>
<organism evidence="2 3">
    <name type="scientific">Ilumatobacter fluminis</name>
    <dbReference type="NCBI Taxonomy" id="467091"/>
    <lineage>
        <taxon>Bacteria</taxon>
        <taxon>Bacillati</taxon>
        <taxon>Actinomycetota</taxon>
        <taxon>Acidimicrobiia</taxon>
        <taxon>Acidimicrobiales</taxon>
        <taxon>Ilumatobacteraceae</taxon>
        <taxon>Ilumatobacter</taxon>
    </lineage>
</organism>
<keyword evidence="1" id="KW-0472">Membrane</keyword>
<proteinExistence type="predicted"/>
<dbReference type="RefSeq" id="WP_133868448.1">
    <property type="nucleotide sequence ID" value="NZ_SOAU01000001.1"/>
</dbReference>
<comment type="caution">
    <text evidence="2">The sequence shown here is derived from an EMBL/GenBank/DDBJ whole genome shotgun (WGS) entry which is preliminary data.</text>
</comment>
<protein>
    <submittedName>
        <fullName evidence="2">Uncharacterized protein</fullName>
    </submittedName>
</protein>
<keyword evidence="3" id="KW-1185">Reference proteome</keyword>
<gene>
    <name evidence="2" type="ORF">BDK89_1628</name>
</gene>
<feature type="transmembrane region" description="Helical" evidence="1">
    <location>
        <begin position="124"/>
        <end position="144"/>
    </location>
</feature>
<evidence type="ECO:0000313" key="3">
    <source>
        <dbReference type="Proteomes" id="UP000294558"/>
    </source>
</evidence>
<dbReference type="OrthoDB" id="345237at2"/>